<sequence length="85" mass="9687">MSKTPILARGVSISFPFYSNKSGDIPVDYTAEAKGKDCRKLVHVHYKFYEIPMKIVKRYIHVQSAAFVKTTNKSFNFSPSSVKVR</sequence>
<reference evidence="1 2" key="1">
    <citation type="submission" date="2024-01" db="EMBL/GenBank/DDBJ databases">
        <title>The genomes of 5 underutilized Papilionoideae crops provide insights into root nodulation and disease resistanc.</title>
        <authorList>
            <person name="Yuan L."/>
        </authorList>
    </citation>
    <scope>NUCLEOTIDE SEQUENCE [LARGE SCALE GENOMIC DNA]</scope>
    <source>
        <strain evidence="1">ZHUSHIDOU_FW_LH</strain>
        <tissue evidence="1">Leaf</tissue>
    </source>
</reference>
<dbReference type="AlphaFoldDB" id="A0AAN9EA87"/>
<comment type="caution">
    <text evidence="1">The sequence shown here is derived from an EMBL/GenBank/DDBJ whole genome shotgun (WGS) entry which is preliminary data.</text>
</comment>
<accession>A0AAN9EA87</accession>
<dbReference type="EMBL" id="JAYWIO010000007">
    <property type="protein sequence ID" value="KAK7251832.1"/>
    <property type="molecule type" value="Genomic_DNA"/>
</dbReference>
<proteinExistence type="predicted"/>
<protein>
    <submittedName>
        <fullName evidence="1">Uncharacterized protein</fullName>
    </submittedName>
</protein>
<dbReference type="Proteomes" id="UP001372338">
    <property type="component" value="Unassembled WGS sequence"/>
</dbReference>
<evidence type="ECO:0000313" key="2">
    <source>
        <dbReference type="Proteomes" id="UP001372338"/>
    </source>
</evidence>
<evidence type="ECO:0000313" key="1">
    <source>
        <dbReference type="EMBL" id="KAK7251832.1"/>
    </source>
</evidence>
<keyword evidence="2" id="KW-1185">Reference proteome</keyword>
<organism evidence="1 2">
    <name type="scientific">Crotalaria pallida</name>
    <name type="common">Smooth rattlebox</name>
    <name type="synonym">Crotalaria striata</name>
    <dbReference type="NCBI Taxonomy" id="3830"/>
    <lineage>
        <taxon>Eukaryota</taxon>
        <taxon>Viridiplantae</taxon>
        <taxon>Streptophyta</taxon>
        <taxon>Embryophyta</taxon>
        <taxon>Tracheophyta</taxon>
        <taxon>Spermatophyta</taxon>
        <taxon>Magnoliopsida</taxon>
        <taxon>eudicotyledons</taxon>
        <taxon>Gunneridae</taxon>
        <taxon>Pentapetalae</taxon>
        <taxon>rosids</taxon>
        <taxon>fabids</taxon>
        <taxon>Fabales</taxon>
        <taxon>Fabaceae</taxon>
        <taxon>Papilionoideae</taxon>
        <taxon>50 kb inversion clade</taxon>
        <taxon>genistoids sensu lato</taxon>
        <taxon>core genistoids</taxon>
        <taxon>Crotalarieae</taxon>
        <taxon>Crotalaria</taxon>
    </lineage>
</organism>
<gene>
    <name evidence="1" type="ORF">RIF29_35387</name>
</gene>
<name>A0AAN9EA87_CROPI</name>